<reference evidence="1 3" key="1">
    <citation type="submission" date="2018-03" db="EMBL/GenBank/DDBJ databases">
        <title>Genomic Encyclopedia of Archaeal and Bacterial Type Strains, Phase II (KMG-II): from individual species to whole genera.</title>
        <authorList>
            <person name="Goeker M."/>
        </authorList>
    </citation>
    <scope>NUCLEOTIDE SEQUENCE [LARGE SCALE GENOMIC DNA]</scope>
    <source>
        <strain evidence="1 3">DSM 21548</strain>
    </source>
</reference>
<evidence type="ECO:0000313" key="2">
    <source>
        <dbReference type="EMBL" id="RUQ84542.1"/>
    </source>
</evidence>
<dbReference type="AlphaFoldDB" id="A0A2P8GTA4"/>
<dbReference type="EMBL" id="PYAU01000001">
    <property type="protein sequence ID" value="PSL37206.1"/>
    <property type="molecule type" value="Genomic_DNA"/>
</dbReference>
<dbReference type="SUPFAM" id="SSF50969">
    <property type="entry name" value="YVTN repeat-like/Quinoprotein amine dehydrogenase"/>
    <property type="match status" value="1"/>
</dbReference>
<name>A0A2P8GTA4_9MICO</name>
<organism evidence="1 3">
    <name type="scientific">Labedella gwakjiensis</name>
    <dbReference type="NCBI Taxonomy" id="390269"/>
    <lineage>
        <taxon>Bacteria</taxon>
        <taxon>Bacillati</taxon>
        <taxon>Actinomycetota</taxon>
        <taxon>Actinomycetes</taxon>
        <taxon>Micrococcales</taxon>
        <taxon>Microbacteriaceae</taxon>
        <taxon>Labedella</taxon>
    </lineage>
</organism>
<dbReference type="Proteomes" id="UP000268291">
    <property type="component" value="Unassembled WGS sequence"/>
</dbReference>
<dbReference type="EMBL" id="RZGY01000002">
    <property type="protein sequence ID" value="RUQ84542.1"/>
    <property type="molecule type" value="Genomic_DNA"/>
</dbReference>
<dbReference type="Proteomes" id="UP000241203">
    <property type="component" value="Unassembled WGS sequence"/>
</dbReference>
<keyword evidence="4" id="KW-1185">Reference proteome</keyword>
<sequence>MEFSVTDIALPVKGTAAHSYPGTLTAAGAGLVIASWLEGTQADRFGVLDTATGTWRRGMGVRGLVSDARVIEERDVLLLLCSFGLVELDLSSMRPVRTLRKGLGPYKRSMETIAPGVVGISNRYGRAVTLVSTESLTILGTLRTAAPNVVVDRGGDTLLLSFESGTARAVSDGALAGKRMTIPVSPSAVVVGGRVAYVPSGVESRRPGEDHLQAPIVQRASGPIDPFESRLYPEGRVAWLDPASLRVLSVGPDLGVRRVITRTDDGLLIATTDADWTAPTSVLILDRDAERVLYRYPLSHGIASSAHVAGTTYLDSGNARDRPYITALTGNAPTPTPH</sequence>
<gene>
    <name evidence="1" type="ORF">CLV49_0813</name>
    <name evidence="2" type="ORF">ELQ93_13085</name>
</gene>
<evidence type="ECO:0000313" key="4">
    <source>
        <dbReference type="Proteomes" id="UP000268291"/>
    </source>
</evidence>
<reference evidence="2 4" key="2">
    <citation type="submission" date="2018-12" db="EMBL/GenBank/DDBJ databases">
        <authorList>
            <person name="hu s."/>
            <person name="Xu Y."/>
            <person name="Xu B."/>
            <person name="Li F."/>
        </authorList>
    </citation>
    <scope>NUCLEOTIDE SEQUENCE [LARGE SCALE GENOMIC DNA]</scope>
    <source>
        <strain evidence="2 4">KSW2-17</strain>
    </source>
</reference>
<evidence type="ECO:0000313" key="1">
    <source>
        <dbReference type="EMBL" id="PSL37206.1"/>
    </source>
</evidence>
<proteinExistence type="predicted"/>
<protein>
    <submittedName>
        <fullName evidence="1">Uncharacterized protein</fullName>
    </submittedName>
</protein>
<comment type="caution">
    <text evidence="1">The sequence shown here is derived from an EMBL/GenBank/DDBJ whole genome shotgun (WGS) entry which is preliminary data.</text>
</comment>
<evidence type="ECO:0000313" key="3">
    <source>
        <dbReference type="Proteomes" id="UP000241203"/>
    </source>
</evidence>
<dbReference type="InterPro" id="IPR011044">
    <property type="entry name" value="Quino_amine_DH_bsu"/>
</dbReference>
<accession>A0A2P8GTA4</accession>
<dbReference type="RefSeq" id="WP_127054454.1">
    <property type="nucleotide sequence ID" value="NZ_PYAU01000001.1"/>
</dbReference>